<sequence length="286" mass="32399">MVEISLKSQITTNITRNIDIKTPKLTVYIKTNEINPLNMGEYHFTDTDEQVVDHVILFASNIHGTISTVKLYHNYNQAYILNNANTLIKPLQDKGIKVLLGLLGDYTGVGFANLTYDQRNSFALQVAACVTTYGLDGVDFDEEFANYGSISGTPAPSGDNFSLLIQRLRELMPDKLITAKYYGYGAYLNQAAKNAIDYIWPNFGTGYDAPIGLPNSKWASMSIHYTNGYPSKRQIQSAIRHYNDYGAIMMFDLRDHDVSETMNYFAPYIWEYRTVSWTGTVYPKDY</sequence>
<dbReference type="EMBL" id="AP022660">
    <property type="protein sequence ID" value="BCA50675.1"/>
    <property type="molecule type" value="Genomic_DNA"/>
</dbReference>
<keyword evidence="1 3" id="KW-0378">Hydrolase</keyword>
<organism evidence="6 7">
    <name type="scientific">Bacteroides thetaiotaomicron</name>
    <dbReference type="NCBI Taxonomy" id="818"/>
    <lineage>
        <taxon>Bacteria</taxon>
        <taxon>Pseudomonadati</taxon>
        <taxon>Bacteroidota</taxon>
        <taxon>Bacteroidia</taxon>
        <taxon>Bacteroidales</taxon>
        <taxon>Bacteroidaceae</taxon>
        <taxon>Bacteroides</taxon>
    </lineage>
</organism>
<protein>
    <submittedName>
        <fullName evidence="6">Endo-beta-N-acetylglucosaminidase</fullName>
    </submittedName>
</protein>
<dbReference type="SUPFAM" id="SSF51445">
    <property type="entry name" value="(Trans)glycosidases"/>
    <property type="match status" value="1"/>
</dbReference>
<dbReference type="RefSeq" id="WP_016267253.1">
    <property type="nucleotide sequence ID" value="NZ_FNVL01000003.1"/>
</dbReference>
<gene>
    <name evidence="6" type="ORF">BatF92_26170</name>
</gene>
<evidence type="ECO:0000259" key="5">
    <source>
        <dbReference type="PROSITE" id="PS51910"/>
    </source>
</evidence>
<feature type="domain" description="GH18" evidence="5">
    <location>
        <begin position="23"/>
        <end position="286"/>
    </location>
</feature>
<dbReference type="InterPro" id="IPR001579">
    <property type="entry name" value="Glyco_hydro_18_chit_AS"/>
</dbReference>
<evidence type="ECO:0000313" key="7">
    <source>
        <dbReference type="Proteomes" id="UP000500882"/>
    </source>
</evidence>
<evidence type="ECO:0000256" key="1">
    <source>
        <dbReference type="ARBA" id="ARBA00022801"/>
    </source>
</evidence>
<dbReference type="InterPro" id="IPR001223">
    <property type="entry name" value="Glyco_hydro18_cat"/>
</dbReference>
<dbReference type="InterPro" id="IPR017853">
    <property type="entry name" value="GH"/>
</dbReference>
<keyword evidence="2 3" id="KW-0326">Glycosidase</keyword>
<proteinExistence type="inferred from homology"/>
<name>A0A679HLT9_BACT4</name>
<comment type="similarity">
    <text evidence="4">Belongs to the glycosyl hydrolase 18 family.</text>
</comment>
<dbReference type="PROSITE" id="PS01095">
    <property type="entry name" value="GH18_1"/>
    <property type="match status" value="1"/>
</dbReference>
<accession>A0A679HLT9</accession>
<evidence type="ECO:0000256" key="4">
    <source>
        <dbReference type="RuleBase" id="RU004453"/>
    </source>
</evidence>
<evidence type="ECO:0000256" key="3">
    <source>
        <dbReference type="RuleBase" id="RU000489"/>
    </source>
</evidence>
<reference evidence="6 7" key="1">
    <citation type="submission" date="2020-02" db="EMBL/GenBank/DDBJ databases">
        <title>Whole-genome sequencing and comparative analysis of the genomes of Bacteroides thetaiotaomicron and Escherichia coli isolated from a healthy resident in Vietnam.</title>
        <authorList>
            <person name="Mohsin M."/>
            <person name="Tanaka K."/>
            <person name="Kawahara R."/>
            <person name="Kondo S."/>
            <person name="Noguchi H."/>
            <person name="Motooka D."/>
            <person name="Nakamura S."/>
            <person name="Khong D.T."/>
            <person name="Nguyen T.N."/>
            <person name="Tran H.T."/>
            <person name="Yamamoto Y."/>
        </authorList>
    </citation>
    <scope>NUCLEOTIDE SEQUENCE [LARGE SCALE GENOMIC DNA]</scope>
    <source>
        <strain evidence="6 7">F9-2</strain>
    </source>
</reference>
<dbReference type="Gene3D" id="3.20.20.80">
    <property type="entry name" value="Glycosidases"/>
    <property type="match status" value="1"/>
</dbReference>
<dbReference type="Pfam" id="PF00704">
    <property type="entry name" value="Glyco_hydro_18"/>
    <property type="match status" value="1"/>
</dbReference>
<dbReference type="AlphaFoldDB" id="A0A679HLT9"/>
<evidence type="ECO:0000256" key="2">
    <source>
        <dbReference type="ARBA" id="ARBA00023295"/>
    </source>
</evidence>
<evidence type="ECO:0000313" key="6">
    <source>
        <dbReference type="EMBL" id="BCA50675.1"/>
    </source>
</evidence>
<dbReference type="PROSITE" id="PS51910">
    <property type="entry name" value="GH18_2"/>
    <property type="match status" value="1"/>
</dbReference>
<dbReference type="Proteomes" id="UP000500882">
    <property type="component" value="Chromosome"/>
</dbReference>
<dbReference type="GO" id="GO:0005975">
    <property type="term" value="P:carbohydrate metabolic process"/>
    <property type="evidence" value="ECO:0007669"/>
    <property type="project" value="InterPro"/>
</dbReference>
<dbReference type="GO" id="GO:0004553">
    <property type="term" value="F:hydrolase activity, hydrolyzing O-glycosyl compounds"/>
    <property type="evidence" value="ECO:0007669"/>
    <property type="project" value="InterPro"/>
</dbReference>